<accession>A0A6L2MVT6</accession>
<dbReference type="PANTHER" id="PTHR11439:SF486">
    <property type="entry name" value="RLK (RECEPTOR-LIKE KINASE) PROTEIN, PUTATIVE-RELATED"/>
    <property type="match status" value="1"/>
</dbReference>
<protein>
    <recommendedName>
        <fullName evidence="3">Reverse transcriptase Ty1/copia-type domain-containing protein</fullName>
    </recommendedName>
</protein>
<proteinExistence type="predicted"/>
<comment type="caution">
    <text evidence="2">The sequence shown here is derived from an EMBL/GenBank/DDBJ whole genome shotgun (WGS) entry which is preliminary data.</text>
</comment>
<evidence type="ECO:0008006" key="3">
    <source>
        <dbReference type="Google" id="ProtNLM"/>
    </source>
</evidence>
<dbReference type="CDD" id="cd09272">
    <property type="entry name" value="RNase_HI_RT_Ty1"/>
    <property type="match status" value="1"/>
</dbReference>
<sequence length="320" mass="36299">MMSDDNTPGLVPPRQKTFKHNSSGLETNDYSNEPSSSKLVPNDVRTVEKTDTSPQDLELLFSPMYEEYFNAGNQSVSKSSALWTSNPQSPRGIFINQSKYALKILKKHGMVKCNSIGTPMDTSPKLDADLSGTPIDKTNYQSMIVSLMYLTSSRPDLVQAVFYCARYQAGPTEKHLKEIKRIFWYLKKTINIGIWYSKDSSFELTAFLDVDHVGCLDTQKSTSGGIQFLGDKLVSWMSKKQDYTAMSIAKVEYVVLSVENSIVELYFVRTKYQLADMFTKALLKEIFEYIVGRLDMRCLAPEELEHLANETTLCNIKHHL</sequence>
<dbReference type="AlphaFoldDB" id="A0A6L2MVT6"/>
<gene>
    <name evidence="2" type="ORF">Tci_050094</name>
</gene>
<dbReference type="PANTHER" id="PTHR11439">
    <property type="entry name" value="GAG-POL-RELATED RETROTRANSPOSON"/>
    <property type="match status" value="1"/>
</dbReference>
<evidence type="ECO:0000313" key="2">
    <source>
        <dbReference type="EMBL" id="GEU78116.1"/>
    </source>
</evidence>
<evidence type="ECO:0000256" key="1">
    <source>
        <dbReference type="SAM" id="MobiDB-lite"/>
    </source>
</evidence>
<feature type="compositionally biased region" description="Polar residues" evidence="1">
    <location>
        <begin position="20"/>
        <end position="39"/>
    </location>
</feature>
<name>A0A6L2MVT6_TANCI</name>
<feature type="region of interest" description="Disordered" evidence="1">
    <location>
        <begin position="1"/>
        <end position="51"/>
    </location>
</feature>
<reference evidence="2" key="1">
    <citation type="journal article" date="2019" name="Sci. Rep.">
        <title>Draft genome of Tanacetum cinerariifolium, the natural source of mosquito coil.</title>
        <authorList>
            <person name="Yamashiro T."/>
            <person name="Shiraishi A."/>
            <person name="Satake H."/>
            <person name="Nakayama K."/>
        </authorList>
    </citation>
    <scope>NUCLEOTIDE SEQUENCE</scope>
</reference>
<dbReference type="EMBL" id="BKCJ010007609">
    <property type="protein sequence ID" value="GEU78116.1"/>
    <property type="molecule type" value="Genomic_DNA"/>
</dbReference>
<organism evidence="2">
    <name type="scientific">Tanacetum cinerariifolium</name>
    <name type="common">Dalmatian daisy</name>
    <name type="synonym">Chrysanthemum cinerariifolium</name>
    <dbReference type="NCBI Taxonomy" id="118510"/>
    <lineage>
        <taxon>Eukaryota</taxon>
        <taxon>Viridiplantae</taxon>
        <taxon>Streptophyta</taxon>
        <taxon>Embryophyta</taxon>
        <taxon>Tracheophyta</taxon>
        <taxon>Spermatophyta</taxon>
        <taxon>Magnoliopsida</taxon>
        <taxon>eudicotyledons</taxon>
        <taxon>Gunneridae</taxon>
        <taxon>Pentapetalae</taxon>
        <taxon>asterids</taxon>
        <taxon>campanulids</taxon>
        <taxon>Asterales</taxon>
        <taxon>Asteraceae</taxon>
        <taxon>Asteroideae</taxon>
        <taxon>Anthemideae</taxon>
        <taxon>Anthemidinae</taxon>
        <taxon>Tanacetum</taxon>
    </lineage>
</organism>